<evidence type="ECO:0000313" key="5">
    <source>
        <dbReference type="EMBL" id="OIO07509.1"/>
    </source>
</evidence>
<name>A0A1J4T9L5_9BACT</name>
<dbReference type="InterPro" id="IPR034746">
    <property type="entry name" value="POTRA"/>
</dbReference>
<gene>
    <name evidence="5" type="ORF">AUJ35_01965</name>
</gene>
<feature type="domain" description="POTRA" evidence="4">
    <location>
        <begin position="65"/>
        <end position="142"/>
    </location>
</feature>
<sequence>MANREVRSTHRVRMDYSKKKLENPFHQTNHGIKRDELSLRLKISCLALLGLLVALLYLMFFSAAFDIKKIQITGLSRANIGEVEKLALGQSGENRFWLFRQQNLLIFDKKALTRTLADTYHFKEIKIKKSLFHTLKINLTERGYSYIWQEKDKYYYIDQDGYLINELVLNLPATLINPEIPATSSASTVLATTTVVTEDYFKSTIEAASVASNNGYPIIVNVGAEHFKGDRVDIDQVYLEFAGKINDGIKNEPELTVKYFLIDKDFNTIKAILDSGLTIYFSTRENQDSQINNLIVLKKEKSDFNKLIKKKIDLRYGDKVYYE</sequence>
<evidence type="ECO:0000256" key="3">
    <source>
        <dbReference type="SAM" id="Phobius"/>
    </source>
</evidence>
<proteinExistence type="predicted"/>
<dbReference type="Proteomes" id="UP000182860">
    <property type="component" value="Unassembled WGS sequence"/>
</dbReference>
<evidence type="ECO:0000256" key="2">
    <source>
        <dbReference type="ARBA" id="ARBA00023136"/>
    </source>
</evidence>
<dbReference type="GO" id="GO:0016020">
    <property type="term" value="C:membrane"/>
    <property type="evidence" value="ECO:0007669"/>
    <property type="project" value="UniProtKB-SubCell"/>
</dbReference>
<evidence type="ECO:0000313" key="6">
    <source>
        <dbReference type="Proteomes" id="UP000182860"/>
    </source>
</evidence>
<evidence type="ECO:0000259" key="4">
    <source>
        <dbReference type="PROSITE" id="PS51779"/>
    </source>
</evidence>
<comment type="caution">
    <text evidence="5">The sequence shown here is derived from an EMBL/GenBank/DDBJ whole genome shotgun (WGS) entry which is preliminary data.</text>
</comment>
<accession>A0A1J4T9L5</accession>
<evidence type="ECO:0000256" key="1">
    <source>
        <dbReference type="ARBA" id="ARBA00004370"/>
    </source>
</evidence>
<protein>
    <recommendedName>
        <fullName evidence="4">POTRA domain-containing protein</fullName>
    </recommendedName>
</protein>
<dbReference type="EMBL" id="MNUV01000037">
    <property type="protein sequence ID" value="OIO07509.1"/>
    <property type="molecule type" value="Genomic_DNA"/>
</dbReference>
<keyword evidence="3" id="KW-0812">Transmembrane</keyword>
<keyword evidence="2 3" id="KW-0472">Membrane</keyword>
<feature type="transmembrane region" description="Helical" evidence="3">
    <location>
        <begin position="43"/>
        <end position="65"/>
    </location>
</feature>
<reference evidence="5 6" key="1">
    <citation type="journal article" date="2016" name="Environ. Microbiol.">
        <title>Genomic resolution of a cold subsurface aquifer community provides metabolic insights for novel microbes adapted to high CO concentrations.</title>
        <authorList>
            <person name="Probst A.J."/>
            <person name="Castelle C.J."/>
            <person name="Singh A."/>
            <person name="Brown C.T."/>
            <person name="Anantharaman K."/>
            <person name="Sharon I."/>
            <person name="Hug L.A."/>
            <person name="Burstein D."/>
            <person name="Emerson J.B."/>
            <person name="Thomas B.C."/>
            <person name="Banfield J.F."/>
        </authorList>
    </citation>
    <scope>NUCLEOTIDE SEQUENCE [LARGE SCALE GENOMIC DNA]</scope>
    <source>
        <strain evidence="5">CG1_02_41_21</strain>
    </source>
</reference>
<dbReference type="PROSITE" id="PS51779">
    <property type="entry name" value="POTRA"/>
    <property type="match status" value="1"/>
</dbReference>
<comment type="subcellular location">
    <subcellularLocation>
        <location evidence="1">Membrane</location>
    </subcellularLocation>
</comment>
<dbReference type="AlphaFoldDB" id="A0A1J4T9L5"/>
<keyword evidence="3" id="KW-1133">Transmembrane helix</keyword>
<organism evidence="5 6">
    <name type="scientific">Candidatus Falkowbacteria bacterium CG1_02_41_21</name>
    <dbReference type="NCBI Taxonomy" id="1805147"/>
    <lineage>
        <taxon>Bacteria</taxon>
        <taxon>Candidatus Falkowiibacteriota</taxon>
    </lineage>
</organism>